<keyword evidence="1" id="KW-1133">Transmembrane helix</keyword>
<feature type="domain" description="GNAT-like C-terminal" evidence="3">
    <location>
        <begin position="142"/>
        <end position="285"/>
    </location>
</feature>
<sequence length="290" mass="32569">MRCDSADVKQLLARWDYDPDAVDTYGRAMEAAMGNPEARAVLEHTVSVYEAGSEVDIRTVLAEMDSFAAACGESSYTMRMLPYLCLLEPARMKYAAAGLEEGIYHDSFADLLWKTRECHRLYGVWGSFVAVWFYRFFALQCFALGRLQFERAAFKADAPLGRGEQVINVHIPSSGPLRTDQCQDSYDRAAAFFGYEHRETVPFVCDSWLLHPLCQGLEEGTGIRRFAADYKLLYTIDDPSCADLWIIFGRAWNGVPSALPEDTALQRIFKARLLSGGSVGRGYGLYLRKA</sequence>
<evidence type="ECO:0000256" key="1">
    <source>
        <dbReference type="SAM" id="Phobius"/>
    </source>
</evidence>
<evidence type="ECO:0000259" key="3">
    <source>
        <dbReference type="Pfam" id="PF18164"/>
    </source>
</evidence>
<dbReference type="Proteomes" id="UP000886824">
    <property type="component" value="Unassembled WGS sequence"/>
</dbReference>
<gene>
    <name evidence="4" type="ORF">H9826_02600</name>
</gene>
<dbReference type="Gene3D" id="3.40.630.120">
    <property type="match status" value="1"/>
</dbReference>
<feature type="domain" description="N-acyltransferase N-terminal" evidence="2">
    <location>
        <begin position="7"/>
        <end position="138"/>
    </location>
</feature>
<evidence type="ECO:0000259" key="2">
    <source>
        <dbReference type="Pfam" id="PF18082"/>
    </source>
</evidence>
<dbReference type="AlphaFoldDB" id="A0A9D2CDU5"/>
<dbReference type="Pfam" id="PF18164">
    <property type="entry name" value="GNAT_C"/>
    <property type="match status" value="1"/>
</dbReference>
<keyword evidence="1" id="KW-0812">Transmembrane</keyword>
<evidence type="ECO:0000313" key="4">
    <source>
        <dbReference type="EMBL" id="HIY72854.1"/>
    </source>
</evidence>
<evidence type="ECO:0000313" key="5">
    <source>
        <dbReference type="Proteomes" id="UP000886824"/>
    </source>
</evidence>
<name>A0A9D2CDU5_9FIRM</name>
<feature type="transmembrane region" description="Helical" evidence="1">
    <location>
        <begin position="122"/>
        <end position="145"/>
    </location>
</feature>
<reference evidence="4" key="1">
    <citation type="journal article" date="2021" name="PeerJ">
        <title>Extensive microbial diversity within the chicken gut microbiome revealed by metagenomics and culture.</title>
        <authorList>
            <person name="Gilroy R."/>
            <person name="Ravi A."/>
            <person name="Getino M."/>
            <person name="Pursley I."/>
            <person name="Horton D.L."/>
            <person name="Alikhan N.F."/>
            <person name="Baker D."/>
            <person name="Gharbi K."/>
            <person name="Hall N."/>
            <person name="Watson M."/>
            <person name="Adriaenssens E.M."/>
            <person name="Foster-Nyarko E."/>
            <person name="Jarju S."/>
            <person name="Secka A."/>
            <person name="Antonio M."/>
            <person name="Oren A."/>
            <person name="Chaudhuri R.R."/>
            <person name="La Ragione R."/>
            <person name="Hildebrand F."/>
            <person name="Pallen M.J."/>
        </authorList>
    </citation>
    <scope>NUCLEOTIDE SEQUENCE</scope>
    <source>
        <strain evidence="4">CHK33-7979</strain>
    </source>
</reference>
<dbReference type="EMBL" id="DXCX01000028">
    <property type="protein sequence ID" value="HIY72854.1"/>
    <property type="molecule type" value="Genomic_DNA"/>
</dbReference>
<comment type="caution">
    <text evidence="4">The sequence shown here is derived from an EMBL/GenBank/DDBJ whole genome shotgun (WGS) entry which is preliminary data.</text>
</comment>
<dbReference type="Pfam" id="PF18082">
    <property type="entry name" value="NAT_N"/>
    <property type="match status" value="1"/>
</dbReference>
<reference evidence="4" key="2">
    <citation type="submission" date="2021-04" db="EMBL/GenBank/DDBJ databases">
        <authorList>
            <person name="Gilroy R."/>
        </authorList>
    </citation>
    <scope>NUCLEOTIDE SEQUENCE</scope>
    <source>
        <strain evidence="4">CHK33-7979</strain>
    </source>
</reference>
<proteinExistence type="predicted"/>
<dbReference type="InterPro" id="IPR041644">
    <property type="entry name" value="GNAT_C"/>
</dbReference>
<protein>
    <submittedName>
        <fullName evidence="4">DUF5596 domain-containing protein</fullName>
    </submittedName>
</protein>
<keyword evidence="1" id="KW-0472">Membrane</keyword>
<organism evidence="4 5">
    <name type="scientific">Candidatus Intestinimonas merdavium</name>
    <dbReference type="NCBI Taxonomy" id="2838622"/>
    <lineage>
        <taxon>Bacteria</taxon>
        <taxon>Bacillati</taxon>
        <taxon>Bacillota</taxon>
        <taxon>Clostridia</taxon>
        <taxon>Eubacteriales</taxon>
        <taxon>Intestinimonas</taxon>
    </lineage>
</organism>
<accession>A0A9D2CDU5</accession>
<dbReference type="InterPro" id="IPR041273">
    <property type="entry name" value="NAT_N"/>
</dbReference>